<organism evidence="2 3">
    <name type="scientific">Asparagus officinalis</name>
    <name type="common">Garden asparagus</name>
    <dbReference type="NCBI Taxonomy" id="4686"/>
    <lineage>
        <taxon>Eukaryota</taxon>
        <taxon>Viridiplantae</taxon>
        <taxon>Streptophyta</taxon>
        <taxon>Embryophyta</taxon>
        <taxon>Tracheophyta</taxon>
        <taxon>Spermatophyta</taxon>
        <taxon>Magnoliopsida</taxon>
        <taxon>Liliopsida</taxon>
        <taxon>Asparagales</taxon>
        <taxon>Asparagaceae</taxon>
        <taxon>Asparagoideae</taxon>
        <taxon>Asparagus</taxon>
    </lineage>
</organism>
<name>A0A5P1EY87_ASPOF</name>
<dbReference type="InterPro" id="IPR043141">
    <property type="entry name" value="Ribosomal_uL10-like_sf"/>
</dbReference>
<evidence type="ECO:0000256" key="1">
    <source>
        <dbReference type="ARBA" id="ARBA00008889"/>
    </source>
</evidence>
<reference evidence="3" key="1">
    <citation type="journal article" date="2017" name="Nat. Commun.">
        <title>The asparagus genome sheds light on the origin and evolution of a young Y chromosome.</title>
        <authorList>
            <person name="Harkess A."/>
            <person name="Zhou J."/>
            <person name="Xu C."/>
            <person name="Bowers J.E."/>
            <person name="Van der Hulst R."/>
            <person name="Ayyampalayam S."/>
            <person name="Mercati F."/>
            <person name="Riccardi P."/>
            <person name="McKain M.R."/>
            <person name="Kakrana A."/>
            <person name="Tang H."/>
            <person name="Ray J."/>
            <person name="Groenendijk J."/>
            <person name="Arikit S."/>
            <person name="Mathioni S.M."/>
            <person name="Nakano M."/>
            <person name="Shan H."/>
            <person name="Telgmann-Rauber A."/>
            <person name="Kanno A."/>
            <person name="Yue Z."/>
            <person name="Chen H."/>
            <person name="Li W."/>
            <person name="Chen Y."/>
            <person name="Xu X."/>
            <person name="Zhang Y."/>
            <person name="Luo S."/>
            <person name="Chen H."/>
            <person name="Gao J."/>
            <person name="Mao Z."/>
            <person name="Pires J.C."/>
            <person name="Luo M."/>
            <person name="Kudrna D."/>
            <person name="Wing R.A."/>
            <person name="Meyers B.C."/>
            <person name="Yi K."/>
            <person name="Kong H."/>
            <person name="Lavrijsen P."/>
            <person name="Sunseri F."/>
            <person name="Falavigna A."/>
            <person name="Ye Y."/>
            <person name="Leebens-Mack J.H."/>
            <person name="Chen G."/>
        </authorList>
    </citation>
    <scope>NUCLEOTIDE SEQUENCE [LARGE SCALE GENOMIC DNA]</scope>
    <source>
        <strain evidence="3">cv. DH0086</strain>
    </source>
</reference>
<evidence type="ECO:0000313" key="3">
    <source>
        <dbReference type="Proteomes" id="UP000243459"/>
    </source>
</evidence>
<gene>
    <name evidence="2" type="ORF">A4U43_C05F23120</name>
</gene>
<keyword evidence="3" id="KW-1185">Reference proteome</keyword>
<dbReference type="SUPFAM" id="SSF160369">
    <property type="entry name" value="Ribosomal protein L10-like"/>
    <property type="match status" value="1"/>
</dbReference>
<dbReference type="Proteomes" id="UP000243459">
    <property type="component" value="Chromosome 5"/>
</dbReference>
<proteinExistence type="inferred from homology"/>
<comment type="similarity">
    <text evidence="1">Belongs to the universal ribosomal protein uL10 family.</text>
</comment>
<sequence>MNAWLFVHDDDGIPAALRPCREFQKKEGVGFNDFRGAVFEGRVYGPEEFGELETMPELYKVYARVPCRRGRLLLGILQEKEPGGSRSGSGGGGRGIYELTSDIKLQPSDQNTSFDLGKEIPRNLVHLRVSASMSALSLRIFTKRFDV</sequence>
<accession>A0A5P1EY87</accession>
<dbReference type="Gramene" id="ONK69461">
    <property type="protein sequence ID" value="ONK69461"/>
    <property type="gene ID" value="A4U43_C05F23120"/>
</dbReference>
<protein>
    <submittedName>
        <fullName evidence="2">Uncharacterized protein</fullName>
    </submittedName>
</protein>
<dbReference type="AlphaFoldDB" id="A0A5P1EY87"/>
<dbReference type="EMBL" id="CM007385">
    <property type="protein sequence ID" value="ONK69461.1"/>
    <property type="molecule type" value="Genomic_DNA"/>
</dbReference>
<evidence type="ECO:0000313" key="2">
    <source>
        <dbReference type="EMBL" id="ONK69461.1"/>
    </source>
</evidence>